<dbReference type="PATRIC" id="fig|74704.6.peg.2689"/>
<reference evidence="2 3" key="1">
    <citation type="submission" date="2015-03" db="EMBL/GenBank/DDBJ databases">
        <title>Genome Assembly of Staphylococcus cohnii subsp. cohnii strain G22B2.</title>
        <authorList>
            <person name="Nair G."/>
            <person name="Kaur G."/>
            <person name="Khatri I."/>
            <person name="Singh N.K."/>
            <person name="Sathyabama S."/>
            <person name="Maurya S.K."/>
            <person name="Subramanian S."/>
            <person name="Agrewala J.N."/>
            <person name="Mayilraj S."/>
        </authorList>
    </citation>
    <scope>NUCLEOTIDE SEQUENCE [LARGE SCALE GENOMIC DNA]</scope>
    <source>
        <strain evidence="2 3">G22B2</strain>
    </source>
</reference>
<accession>A0A0M2P2T9</accession>
<proteinExistence type="predicted"/>
<sequence>MKQNAELKSFVIAIIFAAAADVVPDGIFHKILLLMGILAFIYRLITHLKFTLYHIKIEDNQQQTWFSVKKDHWLLFIKNITTIALLLAIYCVSVYVDNHMAWIIIPLLVVGFIGLILFEIKMEKKSNILESENVEE</sequence>
<organism evidence="2 3">
    <name type="scientific">Staphylococcus cohnii subsp. cohnii</name>
    <dbReference type="NCBI Taxonomy" id="74704"/>
    <lineage>
        <taxon>Bacteria</taxon>
        <taxon>Bacillati</taxon>
        <taxon>Bacillota</taxon>
        <taxon>Bacilli</taxon>
        <taxon>Bacillales</taxon>
        <taxon>Staphylococcaceae</taxon>
        <taxon>Staphylococcus</taxon>
        <taxon>Staphylococcus cohnii species complex</taxon>
    </lineage>
</organism>
<dbReference type="Proteomes" id="UP000034455">
    <property type="component" value="Unassembled WGS sequence"/>
</dbReference>
<comment type="caution">
    <text evidence="2">The sequence shown here is derived from an EMBL/GenBank/DDBJ whole genome shotgun (WGS) entry which is preliminary data.</text>
</comment>
<dbReference type="AlphaFoldDB" id="A0A0M2P2T9"/>
<dbReference type="RefSeq" id="WP_019468552.1">
    <property type="nucleotide sequence ID" value="NZ_BKAS01000012.1"/>
</dbReference>
<dbReference type="EMBL" id="LAKJ01000009">
    <property type="protein sequence ID" value="KKI64238.1"/>
    <property type="molecule type" value="Genomic_DNA"/>
</dbReference>
<name>A0A0M2P2T9_STACC</name>
<feature type="transmembrane region" description="Helical" evidence="1">
    <location>
        <begin position="101"/>
        <end position="118"/>
    </location>
</feature>
<keyword evidence="1" id="KW-0472">Membrane</keyword>
<gene>
    <name evidence="2" type="ORF">UF66_2577</name>
</gene>
<feature type="transmembrane region" description="Helical" evidence="1">
    <location>
        <begin position="30"/>
        <end position="52"/>
    </location>
</feature>
<keyword evidence="1" id="KW-1133">Transmembrane helix</keyword>
<evidence type="ECO:0000256" key="1">
    <source>
        <dbReference type="SAM" id="Phobius"/>
    </source>
</evidence>
<protein>
    <submittedName>
        <fullName evidence="2">Uncharacterized protein</fullName>
    </submittedName>
</protein>
<keyword evidence="1" id="KW-0812">Transmembrane</keyword>
<dbReference type="GeneID" id="58098458"/>
<evidence type="ECO:0000313" key="2">
    <source>
        <dbReference type="EMBL" id="KKI64238.1"/>
    </source>
</evidence>
<evidence type="ECO:0000313" key="3">
    <source>
        <dbReference type="Proteomes" id="UP000034455"/>
    </source>
</evidence>
<feature type="transmembrane region" description="Helical" evidence="1">
    <location>
        <begin position="73"/>
        <end position="95"/>
    </location>
</feature>